<name>A0A6C0IR18_9ZZZZ</name>
<dbReference type="SUPFAM" id="SSF53448">
    <property type="entry name" value="Nucleotide-diphospho-sugar transferases"/>
    <property type="match status" value="1"/>
</dbReference>
<dbReference type="InterPro" id="IPR029044">
    <property type="entry name" value="Nucleotide-diphossugar_trans"/>
</dbReference>
<reference evidence="1" key="1">
    <citation type="journal article" date="2020" name="Nature">
        <title>Giant virus diversity and host interactions through global metagenomics.</title>
        <authorList>
            <person name="Schulz F."/>
            <person name="Roux S."/>
            <person name="Paez-Espino D."/>
            <person name="Jungbluth S."/>
            <person name="Walsh D.A."/>
            <person name="Denef V.J."/>
            <person name="McMahon K.D."/>
            <person name="Konstantinidis K.T."/>
            <person name="Eloe-Fadrosh E.A."/>
            <person name="Kyrpides N.C."/>
            <person name="Woyke T."/>
        </authorList>
    </citation>
    <scope>NUCLEOTIDE SEQUENCE</scope>
    <source>
        <strain evidence="1">GVMAG-M-3300024258-28</strain>
    </source>
</reference>
<accession>A0A6C0IR18</accession>
<evidence type="ECO:0008006" key="2">
    <source>
        <dbReference type="Google" id="ProtNLM"/>
    </source>
</evidence>
<proteinExistence type="predicted"/>
<sequence length="321" mass="38794">MEVYPKDFCVLVASHISYEHRIHFLVECLESLVGQSLSIPIYVSMSFENEEIKEKTILNVSASEKIINCQFIIIVMQESKTPQMKHFEHLLNAIEYKHEWIMFCDDDDTYQEDRVLNFAYHIQKAKQEEQPNCKLIGVYEGVSDKSHREKREEYWSYCVHKDTVKKFYTSLDKYDTIIANKCCDVLFAEYLRRSSPVYYFIQLKKSFYNYRIEDNQNSITGYIQNNRIMYENFQEPPPKESEEWSDYIEKWNKYIQENKNIYTHDFYLRTLVGIDFDTILQNEFLQNYCLLEYMDQDFIEELRNWHLEIKEACNLVYDIPI</sequence>
<dbReference type="AlphaFoldDB" id="A0A6C0IR18"/>
<protein>
    <recommendedName>
        <fullName evidence="2">Glycosyltransferase 2-like domain-containing protein</fullName>
    </recommendedName>
</protein>
<organism evidence="1">
    <name type="scientific">viral metagenome</name>
    <dbReference type="NCBI Taxonomy" id="1070528"/>
    <lineage>
        <taxon>unclassified sequences</taxon>
        <taxon>metagenomes</taxon>
        <taxon>organismal metagenomes</taxon>
    </lineage>
</organism>
<dbReference type="EMBL" id="MN740219">
    <property type="protein sequence ID" value="QHT94327.1"/>
    <property type="molecule type" value="Genomic_DNA"/>
</dbReference>
<evidence type="ECO:0000313" key="1">
    <source>
        <dbReference type="EMBL" id="QHT94327.1"/>
    </source>
</evidence>